<keyword evidence="2" id="KW-0378">Hydrolase</keyword>
<dbReference type="PANTHER" id="PTHR40841:SF2">
    <property type="entry name" value="SIDEROPHORE-DEGRADING ESTERASE (EUROFUNG)"/>
    <property type="match status" value="1"/>
</dbReference>
<dbReference type="STRING" id="531814.SAMN04487944_102151"/>
<evidence type="ECO:0000313" key="3">
    <source>
        <dbReference type="EMBL" id="SER26978.1"/>
    </source>
</evidence>
<dbReference type="InterPro" id="IPR029058">
    <property type="entry name" value="AB_hydrolase_fold"/>
</dbReference>
<dbReference type="Pfam" id="PF00756">
    <property type="entry name" value="Esterase"/>
    <property type="match status" value="1"/>
</dbReference>
<proteinExistence type="inferred from homology"/>
<dbReference type="AlphaFoldDB" id="A0A1H9MTJ8"/>
<gene>
    <name evidence="3" type="ORF">SAMN04487944_102151</name>
</gene>
<dbReference type="Gene3D" id="3.40.50.1820">
    <property type="entry name" value="alpha/beta hydrolase"/>
    <property type="match status" value="1"/>
</dbReference>
<accession>A0A1H9MTJ8</accession>
<evidence type="ECO:0000313" key="4">
    <source>
        <dbReference type="Proteomes" id="UP000199687"/>
    </source>
</evidence>
<name>A0A1H9MTJ8_9BACI</name>
<dbReference type="Proteomes" id="UP000199687">
    <property type="component" value="Unassembled WGS sequence"/>
</dbReference>
<evidence type="ECO:0000256" key="2">
    <source>
        <dbReference type="ARBA" id="ARBA00022801"/>
    </source>
</evidence>
<dbReference type="InterPro" id="IPR000801">
    <property type="entry name" value="Esterase-like"/>
</dbReference>
<organism evidence="3 4">
    <name type="scientific">Gracilibacillus ureilyticus</name>
    <dbReference type="NCBI Taxonomy" id="531814"/>
    <lineage>
        <taxon>Bacteria</taxon>
        <taxon>Bacillati</taxon>
        <taxon>Bacillota</taxon>
        <taxon>Bacilli</taxon>
        <taxon>Bacillales</taxon>
        <taxon>Bacillaceae</taxon>
        <taxon>Gracilibacillus</taxon>
    </lineage>
</organism>
<dbReference type="PANTHER" id="PTHR40841">
    <property type="entry name" value="SIDEROPHORE TRIACETYLFUSARININE C ESTERASE"/>
    <property type="match status" value="1"/>
</dbReference>
<keyword evidence="4" id="KW-1185">Reference proteome</keyword>
<dbReference type="SUPFAM" id="SSF53474">
    <property type="entry name" value="alpha/beta-Hydrolases"/>
    <property type="match status" value="1"/>
</dbReference>
<evidence type="ECO:0008006" key="5">
    <source>
        <dbReference type="Google" id="ProtNLM"/>
    </source>
</evidence>
<comment type="similarity">
    <text evidence="1">Belongs to the esterase D family.</text>
</comment>
<sequence>MEAVVLQNAVQFSLKSREGRSYRIFVYQPDVPFPESGFPVLYLLDGNAVFGTVVDAVRLQSRRPEKTKIQPAVIVGIGYETDAPFSNERFYDYTLASPEIDVRSKWKGESLPEHGGAEEFLYFIEKKLKPLIERRYPVNQKNQSLFGHSLGGLFVLNTLFVKSHAFQNYIAGSPSIHWNETMLLENRDQYLNSVNSLDSSRSLFIGLGELERNHTTFMIENARKLANGLMRETSLQIDFKIFENENHISVLPPLINNAIKKALNTND</sequence>
<protein>
    <recommendedName>
        <fullName evidence="5">Alpha/beta hydrolase</fullName>
    </recommendedName>
</protein>
<dbReference type="InterPro" id="IPR052558">
    <property type="entry name" value="Siderophore_Hydrolase_D"/>
</dbReference>
<dbReference type="GO" id="GO:0016788">
    <property type="term" value="F:hydrolase activity, acting on ester bonds"/>
    <property type="evidence" value="ECO:0007669"/>
    <property type="project" value="TreeGrafter"/>
</dbReference>
<dbReference type="EMBL" id="FOGL01000002">
    <property type="protein sequence ID" value="SER26978.1"/>
    <property type="molecule type" value="Genomic_DNA"/>
</dbReference>
<reference evidence="3 4" key="1">
    <citation type="submission" date="2016-10" db="EMBL/GenBank/DDBJ databases">
        <authorList>
            <person name="de Groot N.N."/>
        </authorList>
    </citation>
    <scope>NUCLEOTIDE SEQUENCE [LARGE SCALE GENOMIC DNA]</scope>
    <source>
        <strain evidence="3 4">CGMCC 1.7727</strain>
    </source>
</reference>
<evidence type="ECO:0000256" key="1">
    <source>
        <dbReference type="ARBA" id="ARBA00005622"/>
    </source>
</evidence>
<dbReference type="RefSeq" id="WP_245711573.1">
    <property type="nucleotide sequence ID" value="NZ_FOGL01000002.1"/>
</dbReference>